<sequence>MSKVTGVTEVIANLEHKFSRGKLTRIEKQALKRGGNYIKVNLRHNVVPFRDTGATMREVMYSTPRNRYGEVSLRVGWKSDGTWQRWRLIHLNEFGYTRNGKTISPRGKGTVQRTYDSTRDHAKELIYNELKKVLH</sequence>
<dbReference type="KEGG" id="lsw:GTO87_02990"/>
<dbReference type="RefSeq" id="WP_180849471.1">
    <property type="nucleotide sequence ID" value="NZ_CP047418.1"/>
</dbReference>
<proteinExistence type="predicted"/>
<reference evidence="1 2" key="1">
    <citation type="submission" date="2020-01" db="EMBL/GenBank/DDBJ databases">
        <title>Complete and circular genome sequences of six lactobacillus isolates from horses.</title>
        <authorList>
            <person name="Hassan H.M."/>
        </authorList>
    </citation>
    <scope>NUCLEOTIDE SEQUENCE [LARGE SCALE GENOMIC DNA]</scope>
    <source>
        <strain evidence="1 2">1A</strain>
    </source>
</reference>
<dbReference type="EMBL" id="CP047418">
    <property type="protein sequence ID" value="QLL77654.1"/>
    <property type="molecule type" value="Genomic_DNA"/>
</dbReference>
<organism evidence="1 2">
    <name type="scientific">Ligilactobacillus saerimneri</name>
    <dbReference type="NCBI Taxonomy" id="228229"/>
    <lineage>
        <taxon>Bacteria</taxon>
        <taxon>Bacillati</taxon>
        <taxon>Bacillota</taxon>
        <taxon>Bacilli</taxon>
        <taxon>Lactobacillales</taxon>
        <taxon>Lactobacillaceae</taxon>
        <taxon>Ligilactobacillus</taxon>
    </lineage>
</organism>
<accession>A0A7H9EJ36</accession>
<dbReference type="Proteomes" id="UP000510886">
    <property type="component" value="Chromosome"/>
</dbReference>
<protein>
    <recommendedName>
        <fullName evidence="3">HK97 gp10 family phage protein</fullName>
    </recommendedName>
</protein>
<name>A0A7H9EJ36_9LACO</name>
<gene>
    <name evidence="1" type="ORF">GTO87_02990</name>
</gene>
<evidence type="ECO:0000313" key="1">
    <source>
        <dbReference type="EMBL" id="QLL77654.1"/>
    </source>
</evidence>
<dbReference type="AlphaFoldDB" id="A0A7H9EJ36"/>
<evidence type="ECO:0000313" key="2">
    <source>
        <dbReference type="Proteomes" id="UP000510886"/>
    </source>
</evidence>
<evidence type="ECO:0008006" key="3">
    <source>
        <dbReference type="Google" id="ProtNLM"/>
    </source>
</evidence>